<feature type="domain" description="RecJ OB" evidence="8">
    <location>
        <begin position="455"/>
        <end position="560"/>
    </location>
</feature>
<dbReference type="Proteomes" id="UP000184442">
    <property type="component" value="Unassembled WGS sequence"/>
</dbReference>
<protein>
    <recommendedName>
        <fullName evidence="2">Single-stranded-DNA-specific exonuclease RecJ</fullName>
    </recommendedName>
</protein>
<gene>
    <name evidence="9" type="ORF">SAMN02745176_02875</name>
</gene>
<dbReference type="GO" id="GO:0003676">
    <property type="term" value="F:nucleic acid binding"/>
    <property type="evidence" value="ECO:0007669"/>
    <property type="project" value="InterPro"/>
</dbReference>
<keyword evidence="4" id="KW-0378">Hydrolase</keyword>
<dbReference type="InterPro" id="IPR038763">
    <property type="entry name" value="DHH_sf"/>
</dbReference>
<dbReference type="Pfam" id="PF02272">
    <property type="entry name" value="DHHA1"/>
    <property type="match status" value="1"/>
</dbReference>
<evidence type="ECO:0000313" key="10">
    <source>
        <dbReference type="Proteomes" id="UP000184442"/>
    </source>
</evidence>
<dbReference type="SUPFAM" id="SSF64182">
    <property type="entry name" value="DHH phosphoesterases"/>
    <property type="match status" value="1"/>
</dbReference>
<organism evidence="9 10">
    <name type="scientific">Lutispora thermophila DSM 19022</name>
    <dbReference type="NCBI Taxonomy" id="1122184"/>
    <lineage>
        <taxon>Bacteria</taxon>
        <taxon>Bacillati</taxon>
        <taxon>Bacillota</taxon>
        <taxon>Clostridia</taxon>
        <taxon>Lutisporales</taxon>
        <taxon>Lutisporaceae</taxon>
        <taxon>Lutispora</taxon>
    </lineage>
</organism>
<evidence type="ECO:0000259" key="6">
    <source>
        <dbReference type="Pfam" id="PF01368"/>
    </source>
</evidence>
<reference evidence="9 10" key="1">
    <citation type="submission" date="2016-11" db="EMBL/GenBank/DDBJ databases">
        <authorList>
            <person name="Jaros S."/>
            <person name="Januszkiewicz K."/>
            <person name="Wedrychowicz H."/>
        </authorList>
    </citation>
    <scope>NUCLEOTIDE SEQUENCE [LARGE SCALE GENOMIC DNA]</scope>
    <source>
        <strain evidence="9 10">DSM 19022</strain>
    </source>
</reference>
<name>A0A1M6HP78_9FIRM</name>
<feature type="domain" description="DDH" evidence="6">
    <location>
        <begin position="79"/>
        <end position="228"/>
    </location>
</feature>
<evidence type="ECO:0000313" key="9">
    <source>
        <dbReference type="EMBL" id="SHJ23944.1"/>
    </source>
</evidence>
<dbReference type="InterPro" id="IPR004610">
    <property type="entry name" value="RecJ"/>
</dbReference>
<dbReference type="Pfam" id="PF01368">
    <property type="entry name" value="DHH"/>
    <property type="match status" value="1"/>
</dbReference>
<dbReference type="RefSeq" id="WP_073026879.1">
    <property type="nucleotide sequence ID" value="NZ_FQZS01000022.1"/>
</dbReference>
<accession>A0A1M6HP78</accession>
<feature type="domain" description="DHHA1" evidence="7">
    <location>
        <begin position="347"/>
        <end position="440"/>
    </location>
</feature>
<dbReference type="Gene3D" id="3.90.1640.30">
    <property type="match status" value="1"/>
</dbReference>
<sequence>MIKKWLTYNKDYSMLEEMKEELKISEILARILINRDINTLEDAETFLNPDIDELEDPFLLKGMDAAIERVYNAIKTGEKICIYGDYDVDGITSLSILYLTLKKLGANVIYYIPKRLEEGYGLNIDAIEKIIQQDVDLIITVDCGIRSVEEVKFINDSNKEIIITDHHECDEEIPEAYSVINPHQIDCYYSFKDFAGAGVAFKFVCALAQKFNRYDLPEDIIDLAALGTVADVVPLLGENRIIVKNGLEKIRNNPNLGIKALAKVSGIEFNAVDTYHISFMLAPRLNAAGRISDPILGVKLLIAEDEEEALKIAEELNKANSQRQSIENHILNSAIQIIDKTIDKENDRIIVAVGNNWHIGVIGIVASKLTEKYGLPVVLISLEGGVGIGSARSIPGFDLYEAMNKCSFLFEKFGGHQMAAGLTIKEDNIEKLKYMLNEIAWEMTANKQFVPEIFIDYKIDNISMISQLIEELELLQPYGEGNPVPIFVFRGLTIEEIKLLGNNKHLSLKLYDGNDTIRGIGFNIGFIINYIAVNEKIDIICSVEKNLWNGTEFIQLNIKDIKKAK</sequence>
<comment type="similarity">
    <text evidence="1">Belongs to the RecJ family.</text>
</comment>
<dbReference type="GO" id="GO:0006310">
    <property type="term" value="P:DNA recombination"/>
    <property type="evidence" value="ECO:0007669"/>
    <property type="project" value="InterPro"/>
</dbReference>
<dbReference type="Gene3D" id="3.10.310.30">
    <property type="match status" value="1"/>
</dbReference>
<evidence type="ECO:0000256" key="3">
    <source>
        <dbReference type="ARBA" id="ARBA00022722"/>
    </source>
</evidence>
<dbReference type="InterPro" id="IPR003156">
    <property type="entry name" value="DHHA1_dom"/>
</dbReference>
<dbReference type="GO" id="GO:0006281">
    <property type="term" value="P:DNA repair"/>
    <property type="evidence" value="ECO:0007669"/>
    <property type="project" value="InterPro"/>
</dbReference>
<evidence type="ECO:0000256" key="5">
    <source>
        <dbReference type="ARBA" id="ARBA00022839"/>
    </source>
</evidence>
<dbReference type="PANTHER" id="PTHR30255:SF2">
    <property type="entry name" value="SINGLE-STRANDED-DNA-SPECIFIC EXONUCLEASE RECJ"/>
    <property type="match status" value="1"/>
</dbReference>
<evidence type="ECO:0000259" key="7">
    <source>
        <dbReference type="Pfam" id="PF02272"/>
    </source>
</evidence>
<dbReference type="AlphaFoldDB" id="A0A1M6HP78"/>
<dbReference type="InterPro" id="IPR041122">
    <property type="entry name" value="RecJ_OB"/>
</dbReference>
<dbReference type="STRING" id="1122184.SAMN02745176_02875"/>
<dbReference type="NCBIfam" id="TIGR00644">
    <property type="entry name" value="recJ"/>
    <property type="match status" value="1"/>
</dbReference>
<dbReference type="Pfam" id="PF17768">
    <property type="entry name" value="RecJ_OB"/>
    <property type="match status" value="1"/>
</dbReference>
<keyword evidence="10" id="KW-1185">Reference proteome</keyword>
<keyword evidence="5 9" id="KW-0269">Exonuclease</keyword>
<dbReference type="InterPro" id="IPR051673">
    <property type="entry name" value="SSDNA_exonuclease_RecJ"/>
</dbReference>
<dbReference type="GO" id="GO:0008409">
    <property type="term" value="F:5'-3' exonuclease activity"/>
    <property type="evidence" value="ECO:0007669"/>
    <property type="project" value="InterPro"/>
</dbReference>
<keyword evidence="3" id="KW-0540">Nuclease</keyword>
<proteinExistence type="inferred from homology"/>
<evidence type="ECO:0000256" key="4">
    <source>
        <dbReference type="ARBA" id="ARBA00022801"/>
    </source>
</evidence>
<dbReference type="InterPro" id="IPR001667">
    <property type="entry name" value="DDH_dom"/>
</dbReference>
<evidence type="ECO:0000259" key="8">
    <source>
        <dbReference type="Pfam" id="PF17768"/>
    </source>
</evidence>
<evidence type="ECO:0000256" key="2">
    <source>
        <dbReference type="ARBA" id="ARBA00019841"/>
    </source>
</evidence>
<dbReference type="PANTHER" id="PTHR30255">
    <property type="entry name" value="SINGLE-STRANDED-DNA-SPECIFIC EXONUCLEASE RECJ"/>
    <property type="match status" value="1"/>
</dbReference>
<dbReference type="OrthoDB" id="9809852at2"/>
<evidence type="ECO:0000256" key="1">
    <source>
        <dbReference type="ARBA" id="ARBA00005915"/>
    </source>
</evidence>
<dbReference type="EMBL" id="FQZS01000022">
    <property type="protein sequence ID" value="SHJ23944.1"/>
    <property type="molecule type" value="Genomic_DNA"/>
</dbReference>